<evidence type="ECO:0000259" key="7">
    <source>
        <dbReference type="Pfam" id="PF00326"/>
    </source>
</evidence>
<dbReference type="InterPro" id="IPR001375">
    <property type="entry name" value="Peptidase_S9_cat"/>
</dbReference>
<evidence type="ECO:0000256" key="4">
    <source>
        <dbReference type="ARBA" id="ARBA00022801"/>
    </source>
</evidence>
<sequence precursor="true">MHLVRRLPSLRLAAWLPLLLVSISYVVSAQDAAPKAPVREVTDTYFNTKVVDPYRWMEDLKGPEMVTWMKAQSAYTRRYLDALPVRLALLKRVDDLSNANVVVSGAQRAGDNYFYYKLAPGENTRKLYVRAGLSGAERLLLDPDKLSETDVHHSIDAFSLSQDGQYVSYTVSAGGSEMGELHVLDARTGRELGERIDRARFDSGAWLPDGKSFLYNRLQKLPPGAPATDLYQKSRVYRHVLGTDPEKDEAIFGADVNPQITFEPTLLPFAYPVPGSAHVIAVVNSGVSPNSAFYVAPAASLGLSPIPWRKIADFADEVSNVDLHGDDLYVLTYKQTPRFKVVRTSLSHPDLTKAQTVIPASDAVVTAIAAASDGLYVQALDGGIGRLWRVDYGDGSAEAITLPYKGSLSIANYDQRMAGVLFVTSSWTRSPTIYGYDAAKRAVVDTLLQPPSPVDFSGIESIEVKAKGQDGVMIPLSIIYKKDMKHDGTNPTILGGYGAYGISREPSFSPGSLAWLERGGIVAVAHVRGGGEYGEEWHMAGYKQTKPNTWKDFIACADYLIREKFTSPRYLAGEGGSAGGILISNTITERPDLFGGAIIHVGVNNTLRAETTSNGVPNIPEFGTVATEEGFKALLAMDGYHKVKNGTPYPAVLLTTGINDPRVEPWMSAKMAARLQAATSSEKPVLLRVDYDAGHGVGSTKQQRNEERADVFAFLLQQIGSGAGTSSSVVSIK</sequence>
<evidence type="ECO:0000313" key="9">
    <source>
        <dbReference type="EMBL" id="AMY07715.1"/>
    </source>
</evidence>
<protein>
    <recommendedName>
        <fullName evidence="2">prolyl oligopeptidase</fullName>
        <ecNumber evidence="2">3.4.21.26</ecNumber>
    </recommendedName>
</protein>
<dbReference type="STRING" id="1855912.LuPra_00895"/>
<keyword evidence="6" id="KW-0732">Signal</keyword>
<dbReference type="PATRIC" id="fig|1813736.3.peg.938"/>
<dbReference type="InterPro" id="IPR023302">
    <property type="entry name" value="Pept_S9A_N"/>
</dbReference>
<feature type="domain" description="Peptidase S9 prolyl oligopeptidase catalytic" evidence="7">
    <location>
        <begin position="507"/>
        <end position="721"/>
    </location>
</feature>
<dbReference type="OrthoDB" id="9801421at2"/>
<dbReference type="GO" id="GO:0006508">
    <property type="term" value="P:proteolysis"/>
    <property type="evidence" value="ECO:0007669"/>
    <property type="project" value="UniProtKB-KW"/>
</dbReference>
<evidence type="ECO:0000313" key="10">
    <source>
        <dbReference type="Proteomes" id="UP000076079"/>
    </source>
</evidence>
<dbReference type="SUPFAM" id="SSF50993">
    <property type="entry name" value="Peptidase/esterase 'gauge' domain"/>
    <property type="match status" value="1"/>
</dbReference>
<reference evidence="10" key="2">
    <citation type="submission" date="2016-04" db="EMBL/GenBank/DDBJ databases">
        <title>First Complete Genome Sequence of a Subdivision 6 Acidobacterium.</title>
        <authorList>
            <person name="Huang S."/>
            <person name="Vieira S."/>
            <person name="Bunk B."/>
            <person name="Riedel T."/>
            <person name="Sproeer C."/>
            <person name="Overmann J."/>
        </authorList>
    </citation>
    <scope>NUCLEOTIDE SEQUENCE [LARGE SCALE GENOMIC DNA]</scope>
    <source>
        <strain evidence="10">DSM 100886 HEG_-6_39</strain>
    </source>
</reference>
<feature type="signal peptide" evidence="6">
    <location>
        <begin position="1"/>
        <end position="29"/>
    </location>
</feature>
<dbReference type="EMBL" id="CP015136">
    <property type="protein sequence ID" value="AMY07715.1"/>
    <property type="molecule type" value="Genomic_DNA"/>
</dbReference>
<name>A0A143PGQ5_LUTPR</name>
<dbReference type="KEGG" id="abac:LuPra_00895"/>
<dbReference type="EC" id="3.4.21.26" evidence="2"/>
<dbReference type="AlphaFoldDB" id="A0A143PGQ5"/>
<keyword evidence="3" id="KW-0645">Protease</keyword>
<comment type="catalytic activity">
    <reaction evidence="1">
        <text>Hydrolysis of Pro-|-Xaa &gt;&gt; Ala-|-Xaa in oligopeptides.</text>
        <dbReference type="EC" id="3.4.21.26"/>
    </reaction>
</comment>
<dbReference type="InterPro" id="IPR002470">
    <property type="entry name" value="Peptidase_S9A"/>
</dbReference>
<dbReference type="GO" id="GO:0005829">
    <property type="term" value="C:cytosol"/>
    <property type="evidence" value="ECO:0007669"/>
    <property type="project" value="TreeGrafter"/>
</dbReference>
<evidence type="ECO:0000256" key="2">
    <source>
        <dbReference type="ARBA" id="ARBA00011897"/>
    </source>
</evidence>
<dbReference type="PANTHER" id="PTHR42881:SF2">
    <property type="entry name" value="PROLYL ENDOPEPTIDASE"/>
    <property type="match status" value="1"/>
</dbReference>
<evidence type="ECO:0000256" key="6">
    <source>
        <dbReference type="SAM" id="SignalP"/>
    </source>
</evidence>
<evidence type="ECO:0000256" key="5">
    <source>
        <dbReference type="ARBA" id="ARBA00022825"/>
    </source>
</evidence>
<keyword evidence="10" id="KW-1185">Reference proteome</keyword>
<evidence type="ECO:0000256" key="1">
    <source>
        <dbReference type="ARBA" id="ARBA00001070"/>
    </source>
</evidence>
<accession>A0A143PGQ5</accession>
<feature type="chain" id="PRO_5007511278" description="prolyl oligopeptidase" evidence="6">
    <location>
        <begin position="30"/>
        <end position="733"/>
    </location>
</feature>
<evidence type="ECO:0000259" key="8">
    <source>
        <dbReference type="Pfam" id="PF02897"/>
    </source>
</evidence>
<dbReference type="InterPro" id="IPR051167">
    <property type="entry name" value="Prolyl_oligopep/macrocyclase"/>
</dbReference>
<dbReference type="InterPro" id="IPR029058">
    <property type="entry name" value="AB_hydrolase_fold"/>
</dbReference>
<dbReference type="RefSeq" id="WP_110169634.1">
    <property type="nucleotide sequence ID" value="NZ_CP015136.1"/>
</dbReference>
<dbReference type="Gene3D" id="2.130.10.120">
    <property type="entry name" value="Prolyl oligopeptidase, N-terminal domain"/>
    <property type="match status" value="1"/>
</dbReference>
<proteinExistence type="predicted"/>
<dbReference type="PRINTS" id="PR00862">
    <property type="entry name" value="PROLIGOPTASE"/>
</dbReference>
<keyword evidence="5" id="KW-0720">Serine protease</keyword>
<dbReference type="Gene3D" id="3.40.50.1820">
    <property type="entry name" value="alpha/beta hydrolase"/>
    <property type="match status" value="1"/>
</dbReference>
<dbReference type="GO" id="GO:0070012">
    <property type="term" value="F:oligopeptidase activity"/>
    <property type="evidence" value="ECO:0007669"/>
    <property type="project" value="TreeGrafter"/>
</dbReference>
<dbReference type="PANTHER" id="PTHR42881">
    <property type="entry name" value="PROLYL ENDOPEPTIDASE"/>
    <property type="match status" value="1"/>
</dbReference>
<dbReference type="Proteomes" id="UP000076079">
    <property type="component" value="Chromosome"/>
</dbReference>
<keyword evidence="4 9" id="KW-0378">Hydrolase</keyword>
<feature type="domain" description="Peptidase S9A N-terminal" evidence="8">
    <location>
        <begin position="38"/>
        <end position="441"/>
    </location>
</feature>
<dbReference type="Pfam" id="PF02897">
    <property type="entry name" value="Peptidase_S9_N"/>
    <property type="match status" value="1"/>
</dbReference>
<organism evidence="9 10">
    <name type="scientific">Luteitalea pratensis</name>
    <dbReference type="NCBI Taxonomy" id="1855912"/>
    <lineage>
        <taxon>Bacteria</taxon>
        <taxon>Pseudomonadati</taxon>
        <taxon>Acidobacteriota</taxon>
        <taxon>Vicinamibacteria</taxon>
        <taxon>Vicinamibacterales</taxon>
        <taxon>Vicinamibacteraceae</taxon>
        <taxon>Luteitalea</taxon>
    </lineage>
</organism>
<dbReference type="Pfam" id="PF00326">
    <property type="entry name" value="Peptidase_S9"/>
    <property type="match status" value="1"/>
</dbReference>
<dbReference type="SUPFAM" id="SSF53474">
    <property type="entry name" value="alpha/beta-Hydrolases"/>
    <property type="match status" value="1"/>
</dbReference>
<dbReference type="GO" id="GO:0004252">
    <property type="term" value="F:serine-type endopeptidase activity"/>
    <property type="evidence" value="ECO:0007669"/>
    <property type="project" value="UniProtKB-EC"/>
</dbReference>
<reference evidence="9 10" key="1">
    <citation type="journal article" date="2016" name="Genome Announc.">
        <title>First Complete Genome Sequence of a Subdivision 6 Acidobacterium Strain.</title>
        <authorList>
            <person name="Huang S."/>
            <person name="Vieira S."/>
            <person name="Bunk B."/>
            <person name="Riedel T."/>
            <person name="Sproer C."/>
            <person name="Overmann J."/>
        </authorList>
    </citation>
    <scope>NUCLEOTIDE SEQUENCE [LARGE SCALE GENOMIC DNA]</scope>
    <source>
        <strain evidence="10">DSM 100886 HEG_-6_39</strain>
    </source>
</reference>
<evidence type="ECO:0000256" key="3">
    <source>
        <dbReference type="ARBA" id="ARBA00022670"/>
    </source>
</evidence>
<gene>
    <name evidence="9" type="primary">f1pep1_2</name>
    <name evidence="9" type="ORF">LuPra_00895</name>
</gene>